<evidence type="ECO:0000259" key="7">
    <source>
        <dbReference type="Pfam" id="PF10223"/>
    </source>
</evidence>
<evidence type="ECO:0000256" key="5">
    <source>
        <dbReference type="ARBA" id="ARBA00044104"/>
    </source>
</evidence>
<dbReference type="Proteomes" id="UP000314983">
    <property type="component" value="Chromosome 7"/>
</dbReference>
<reference evidence="9" key="1">
    <citation type="journal article" date="2014" name="Science">
        <title>Nonhuman genetics. Genomic basis for the convergent evolution of electric organs.</title>
        <authorList>
            <person name="Gallant J.R."/>
            <person name="Traeger L.L."/>
            <person name="Volkening J.D."/>
            <person name="Moffett H."/>
            <person name="Chen P.H."/>
            <person name="Novina C.D."/>
            <person name="Phillips G.N.Jr."/>
            <person name="Anand R."/>
            <person name="Wells G.B."/>
            <person name="Pinch M."/>
            <person name="Guth R."/>
            <person name="Unguez G.A."/>
            <person name="Albert J.S."/>
            <person name="Zakon H.H."/>
            <person name="Samanta M.P."/>
            <person name="Sussman M.R."/>
        </authorList>
    </citation>
    <scope>NUCLEOTIDE SEQUENCE [LARGE SCALE GENOMIC DNA]</scope>
</reference>
<proteinExistence type="inferred from homology"/>
<dbReference type="OMA" id="QCRNALM"/>
<comment type="similarity">
    <text evidence="6">Belongs to the menorin family.</text>
</comment>
<dbReference type="AlphaFoldDB" id="A0A4W4FH87"/>
<feature type="domain" description="Menorin-like" evidence="7">
    <location>
        <begin position="33"/>
        <end position="211"/>
    </location>
</feature>
<dbReference type="Ensembl" id="ENSEEET00000023533.2">
    <property type="protein sequence ID" value="ENSEEEP00000023273.2"/>
    <property type="gene ID" value="ENSEEEG00000011285.2"/>
</dbReference>
<keyword evidence="2" id="KW-0812">Transmembrane</keyword>
<keyword evidence="9" id="KW-1185">Reference proteome</keyword>
<comment type="subcellular location">
    <subcellularLocation>
        <location evidence="1">Membrane</location>
        <topology evidence="1">Single-pass membrane protein</topology>
    </subcellularLocation>
</comment>
<dbReference type="Pfam" id="PF10223">
    <property type="entry name" value="Menorin_N"/>
    <property type="match status" value="1"/>
</dbReference>
<reference evidence="8" key="4">
    <citation type="submission" date="2025-08" db="UniProtKB">
        <authorList>
            <consortium name="Ensembl"/>
        </authorList>
    </citation>
    <scope>IDENTIFICATION</scope>
</reference>
<evidence type="ECO:0000256" key="6">
    <source>
        <dbReference type="ARBA" id="ARBA00044953"/>
    </source>
</evidence>
<keyword evidence="3" id="KW-1133">Transmembrane helix</keyword>
<accession>A0A4W4FH87</accession>
<evidence type="ECO:0000313" key="9">
    <source>
        <dbReference type="Proteomes" id="UP000314983"/>
    </source>
</evidence>
<dbReference type="PANTHER" id="PTHR21184:SF4">
    <property type="entry name" value="PROTEIN FAM151A"/>
    <property type="match status" value="1"/>
</dbReference>
<evidence type="ECO:0000313" key="8">
    <source>
        <dbReference type="Ensembl" id="ENSEEEP00000023273.2"/>
    </source>
</evidence>
<evidence type="ECO:0000256" key="1">
    <source>
        <dbReference type="ARBA" id="ARBA00004167"/>
    </source>
</evidence>
<dbReference type="GO" id="GO:0016020">
    <property type="term" value="C:membrane"/>
    <property type="evidence" value="ECO:0007669"/>
    <property type="project" value="UniProtKB-SubCell"/>
</dbReference>
<dbReference type="GeneTree" id="ENSGT00530000063681"/>
<keyword evidence="4" id="KW-0472">Membrane</keyword>
<sequence length="266" mass="30117">ANNNGLNIQWETVTDRNSLLSILKGLLFFVDSPGGMLVIPVISGIDKPKFPVVEDSDPELPLQDCLELILASKNPWGIYLRVKSQTQLAVSLQLLQQAYDMGLLYHPTWLNMDIAHGIFNFQGYMTGQEFLRTINQIFPHVTVAPSWPQEALDQGYTLQLVKDMIKLFQGTWQDVSLQLQAVYLERSETRFKSLLQNQPRFSLTVEHRTGKEGLSGGNHSVTSLHKGYRDCVTKCVVYLIISNQNKNVCKASVFFVIYIKLTQLVI</sequence>
<reference evidence="9" key="2">
    <citation type="journal article" date="2017" name="Sci. Adv.">
        <title>A tail of two voltages: Proteomic comparison of the three electric organs of the electric eel.</title>
        <authorList>
            <person name="Traeger L.L."/>
            <person name="Sabat G."/>
            <person name="Barrett-Wilt G.A."/>
            <person name="Wells G.B."/>
            <person name="Sussman M.R."/>
        </authorList>
    </citation>
    <scope>NUCLEOTIDE SEQUENCE [LARGE SCALE GENOMIC DNA]</scope>
</reference>
<dbReference type="GO" id="GO:0005615">
    <property type="term" value="C:extracellular space"/>
    <property type="evidence" value="ECO:0007669"/>
    <property type="project" value="TreeGrafter"/>
</dbReference>
<reference evidence="8" key="3">
    <citation type="submission" date="2020-05" db="EMBL/GenBank/DDBJ databases">
        <title>Electrophorus electricus (electric eel) genome, fEleEle1, primary haplotype.</title>
        <authorList>
            <person name="Myers G."/>
            <person name="Meyer A."/>
            <person name="Fedrigo O."/>
            <person name="Formenti G."/>
            <person name="Rhie A."/>
            <person name="Tracey A."/>
            <person name="Sims Y."/>
            <person name="Jarvis E.D."/>
        </authorList>
    </citation>
    <scope>NUCLEOTIDE SEQUENCE [LARGE SCALE GENOMIC DNA]</scope>
</reference>
<name>A0A4W4FH87_ELEEL</name>
<evidence type="ECO:0000256" key="4">
    <source>
        <dbReference type="ARBA" id="ARBA00023136"/>
    </source>
</evidence>
<reference evidence="8" key="5">
    <citation type="submission" date="2025-09" db="UniProtKB">
        <authorList>
            <consortium name="Ensembl"/>
        </authorList>
    </citation>
    <scope>IDENTIFICATION</scope>
</reference>
<dbReference type="PANTHER" id="PTHR21184">
    <property type="entry name" value="MENORIN (DENDRITIC BRANCHING PROTEIN)"/>
    <property type="match status" value="1"/>
</dbReference>
<dbReference type="InterPro" id="IPR019356">
    <property type="entry name" value="Menorin_dom"/>
</dbReference>
<evidence type="ECO:0000256" key="3">
    <source>
        <dbReference type="ARBA" id="ARBA00022989"/>
    </source>
</evidence>
<protein>
    <recommendedName>
        <fullName evidence="5">Protein FAM151A</fullName>
    </recommendedName>
</protein>
<evidence type="ECO:0000256" key="2">
    <source>
        <dbReference type="ARBA" id="ARBA00022692"/>
    </source>
</evidence>
<organism evidence="8 9">
    <name type="scientific">Electrophorus electricus</name>
    <name type="common">Electric eel</name>
    <name type="synonym">Gymnotus electricus</name>
    <dbReference type="NCBI Taxonomy" id="8005"/>
    <lineage>
        <taxon>Eukaryota</taxon>
        <taxon>Metazoa</taxon>
        <taxon>Chordata</taxon>
        <taxon>Craniata</taxon>
        <taxon>Vertebrata</taxon>
        <taxon>Euteleostomi</taxon>
        <taxon>Actinopterygii</taxon>
        <taxon>Neopterygii</taxon>
        <taxon>Teleostei</taxon>
        <taxon>Ostariophysi</taxon>
        <taxon>Gymnotiformes</taxon>
        <taxon>Gymnotoidei</taxon>
        <taxon>Gymnotidae</taxon>
        <taxon>Electrophorus</taxon>
    </lineage>
</organism>